<dbReference type="Proteomes" id="UP000824540">
    <property type="component" value="Unassembled WGS sequence"/>
</dbReference>
<accession>A0A8T2PJS2</accession>
<dbReference type="EMBL" id="JAFBMS010000005">
    <property type="protein sequence ID" value="KAG9352046.1"/>
    <property type="molecule type" value="Genomic_DNA"/>
</dbReference>
<reference evidence="1" key="1">
    <citation type="thesis" date="2021" institute="BYU ScholarsArchive" country="Provo, UT, USA">
        <title>Applications of and Algorithms for Genome Assembly and Genomic Analyses with an Emphasis on Marine Teleosts.</title>
        <authorList>
            <person name="Pickett B.D."/>
        </authorList>
    </citation>
    <scope>NUCLEOTIDE SEQUENCE</scope>
    <source>
        <strain evidence="1">HI-2016</strain>
    </source>
</reference>
<organism evidence="1 2">
    <name type="scientific">Albula glossodonta</name>
    <name type="common">roundjaw bonefish</name>
    <dbReference type="NCBI Taxonomy" id="121402"/>
    <lineage>
        <taxon>Eukaryota</taxon>
        <taxon>Metazoa</taxon>
        <taxon>Chordata</taxon>
        <taxon>Craniata</taxon>
        <taxon>Vertebrata</taxon>
        <taxon>Euteleostomi</taxon>
        <taxon>Actinopterygii</taxon>
        <taxon>Neopterygii</taxon>
        <taxon>Teleostei</taxon>
        <taxon>Albuliformes</taxon>
        <taxon>Albulidae</taxon>
        <taxon>Albula</taxon>
    </lineage>
</organism>
<protein>
    <submittedName>
        <fullName evidence="1">Uncharacterized protein</fullName>
    </submittedName>
</protein>
<evidence type="ECO:0000313" key="1">
    <source>
        <dbReference type="EMBL" id="KAG9352046.1"/>
    </source>
</evidence>
<sequence>MSLGTFSLAFECGGGVVLLLHTVPPERKRDTGGEGGNSPPLSQESCALESSLHCDPLVDLLKAGSSPCLYNALCGLASFVHACTVGLLVRRLSAKCLQVRWRCADVLRAYGHPKHWRWKGIWAGLAGGTALTQGKGVFSSGCKCICTPDQGLAGQLGGGACEGQAGALPVQFSVRRIVTAKPFNSDLHRAPAALSLVAAHQPLRSPSCTSTRGVALNSQWERMLGCVRAGCRRGDESDGVNQRSAHGDWREAGTLALKHPPHGRPPHGKERNYKALGCLCLRVKSLLGAGLQQIRQTSDSAAKLDSTLRRALHDYYSQQHSHHASLQGSGHGLRLHPDAATERCHGRHLPGAPLPAGHRL</sequence>
<keyword evidence="2" id="KW-1185">Reference proteome</keyword>
<name>A0A8T2PJS2_9TELE</name>
<evidence type="ECO:0000313" key="2">
    <source>
        <dbReference type="Proteomes" id="UP000824540"/>
    </source>
</evidence>
<proteinExistence type="predicted"/>
<comment type="caution">
    <text evidence="1">The sequence shown here is derived from an EMBL/GenBank/DDBJ whole genome shotgun (WGS) entry which is preliminary data.</text>
</comment>
<gene>
    <name evidence="1" type="ORF">JZ751_020459</name>
</gene>
<dbReference type="AlphaFoldDB" id="A0A8T2PJS2"/>